<sequence length="73" mass="8725">MEYKCLAARLPLWRCPEFSEPLKICKRSSQMVLLSLRNNRRELVCACAMSMYKSEVQKRHKNAHLWQPRQKCT</sequence>
<gene>
    <name evidence="1" type="ORF">XELAEV_18011780mg</name>
</gene>
<organism evidence="1 2">
    <name type="scientific">Xenopus laevis</name>
    <name type="common">African clawed frog</name>
    <dbReference type="NCBI Taxonomy" id="8355"/>
    <lineage>
        <taxon>Eukaryota</taxon>
        <taxon>Metazoa</taxon>
        <taxon>Chordata</taxon>
        <taxon>Craniata</taxon>
        <taxon>Vertebrata</taxon>
        <taxon>Euteleostomi</taxon>
        <taxon>Amphibia</taxon>
        <taxon>Batrachia</taxon>
        <taxon>Anura</taxon>
        <taxon>Pipoidea</taxon>
        <taxon>Pipidae</taxon>
        <taxon>Xenopodinae</taxon>
        <taxon>Xenopus</taxon>
        <taxon>Xenopus</taxon>
    </lineage>
</organism>
<evidence type="ECO:0000313" key="2">
    <source>
        <dbReference type="Proteomes" id="UP000694892"/>
    </source>
</evidence>
<proteinExistence type="predicted"/>
<dbReference type="Proteomes" id="UP000694892">
    <property type="component" value="Chromosome 2L"/>
</dbReference>
<reference evidence="2" key="1">
    <citation type="journal article" date="2016" name="Nature">
        <title>Genome evolution in the allotetraploid frog Xenopus laevis.</title>
        <authorList>
            <person name="Session A.M."/>
            <person name="Uno Y."/>
            <person name="Kwon T."/>
            <person name="Chapman J.A."/>
            <person name="Toyoda A."/>
            <person name="Takahashi S."/>
            <person name="Fukui A."/>
            <person name="Hikosaka A."/>
            <person name="Suzuki A."/>
            <person name="Kondo M."/>
            <person name="van Heeringen S.J."/>
            <person name="Quigley I."/>
            <person name="Heinz S."/>
            <person name="Ogino H."/>
            <person name="Ochi H."/>
            <person name="Hellsten U."/>
            <person name="Lyons J.B."/>
            <person name="Simakov O."/>
            <person name="Putnam N."/>
            <person name="Stites J."/>
            <person name="Kuroki Y."/>
            <person name="Tanaka T."/>
            <person name="Michiue T."/>
            <person name="Watanabe M."/>
            <person name="Bogdanovic O."/>
            <person name="Lister R."/>
            <person name="Georgiou G."/>
            <person name="Paranjpe S.S."/>
            <person name="van Kruijsbergen I."/>
            <person name="Shu S."/>
            <person name="Carlson J."/>
            <person name="Kinoshita T."/>
            <person name="Ohta Y."/>
            <person name="Mawaribuchi S."/>
            <person name="Jenkins J."/>
            <person name="Grimwood J."/>
            <person name="Schmutz J."/>
            <person name="Mitros T."/>
            <person name="Mozaffari S.V."/>
            <person name="Suzuki Y."/>
            <person name="Haramoto Y."/>
            <person name="Yamamoto T.S."/>
            <person name="Takagi C."/>
            <person name="Heald R."/>
            <person name="Miller K."/>
            <person name="Haudenschild C."/>
            <person name="Kitzman J."/>
            <person name="Nakayama T."/>
            <person name="Izutsu Y."/>
            <person name="Robert J."/>
            <person name="Fortriede J."/>
            <person name="Burns K."/>
            <person name="Lotay V."/>
            <person name="Karimi K."/>
            <person name="Yasuoka Y."/>
            <person name="Dichmann D.S."/>
            <person name="Flajnik M.F."/>
            <person name="Houston D.W."/>
            <person name="Shendure J."/>
            <person name="DuPasquier L."/>
            <person name="Vize P.D."/>
            <person name="Zorn A.M."/>
            <person name="Ito M."/>
            <person name="Marcotte E.M."/>
            <person name="Wallingford J.B."/>
            <person name="Ito Y."/>
            <person name="Asashima M."/>
            <person name="Ueno N."/>
            <person name="Matsuda Y."/>
            <person name="Veenstra G.J."/>
            <person name="Fujiyama A."/>
            <person name="Harland R.M."/>
            <person name="Taira M."/>
            <person name="Rokhsar D.S."/>
        </authorList>
    </citation>
    <scope>NUCLEOTIDE SEQUENCE [LARGE SCALE GENOMIC DNA]</scope>
    <source>
        <strain evidence="2">J</strain>
    </source>
</reference>
<name>A0A974HXS4_XENLA</name>
<evidence type="ECO:0000313" key="1">
    <source>
        <dbReference type="EMBL" id="OCT94115.1"/>
    </source>
</evidence>
<dbReference type="EMBL" id="CM004468">
    <property type="protein sequence ID" value="OCT94115.1"/>
    <property type="molecule type" value="Genomic_DNA"/>
</dbReference>
<dbReference type="AlphaFoldDB" id="A0A974HXS4"/>
<protein>
    <submittedName>
        <fullName evidence="1">Uncharacterized protein</fullName>
    </submittedName>
</protein>
<accession>A0A974HXS4</accession>